<dbReference type="GO" id="GO:0005886">
    <property type="term" value="C:plasma membrane"/>
    <property type="evidence" value="ECO:0007669"/>
    <property type="project" value="TreeGrafter"/>
</dbReference>
<dbReference type="EMBL" id="RAPK01000008">
    <property type="protein sequence ID" value="RKD73547.1"/>
    <property type="molecule type" value="Genomic_DNA"/>
</dbReference>
<keyword evidence="3" id="KW-1185">Reference proteome</keyword>
<evidence type="ECO:0000313" key="3">
    <source>
        <dbReference type="Proteomes" id="UP000285120"/>
    </source>
</evidence>
<dbReference type="Pfam" id="PF04657">
    <property type="entry name" value="DMT_YdcZ"/>
    <property type="match status" value="1"/>
</dbReference>
<accession>A0A419V4U7</accession>
<dbReference type="RefSeq" id="WP_120193035.1">
    <property type="nucleotide sequence ID" value="NZ_RAPK01000008.1"/>
</dbReference>
<feature type="transmembrane region" description="Helical" evidence="1">
    <location>
        <begin position="6"/>
        <end position="24"/>
    </location>
</feature>
<dbReference type="AlphaFoldDB" id="A0A419V4U7"/>
<proteinExistence type="predicted"/>
<dbReference type="OrthoDB" id="7864805at2"/>
<keyword evidence="1" id="KW-1133">Transmembrane helix</keyword>
<dbReference type="PANTHER" id="PTHR34821">
    <property type="entry name" value="INNER MEMBRANE PROTEIN YDCZ"/>
    <property type="match status" value="1"/>
</dbReference>
<name>A0A419V4U7_9BACL</name>
<evidence type="ECO:0000313" key="2">
    <source>
        <dbReference type="EMBL" id="RKD73547.1"/>
    </source>
</evidence>
<feature type="transmembrane region" description="Helical" evidence="1">
    <location>
        <begin position="36"/>
        <end position="55"/>
    </location>
</feature>
<keyword evidence="1" id="KW-0472">Membrane</keyword>
<dbReference type="InterPro" id="IPR006750">
    <property type="entry name" value="YdcZ"/>
</dbReference>
<feature type="transmembrane region" description="Helical" evidence="1">
    <location>
        <begin position="125"/>
        <end position="142"/>
    </location>
</feature>
<organism evidence="2 3">
    <name type="scientific">Sinobaca qinghaiensis</name>
    <dbReference type="NCBI Taxonomy" id="342944"/>
    <lineage>
        <taxon>Bacteria</taxon>
        <taxon>Bacillati</taxon>
        <taxon>Bacillota</taxon>
        <taxon>Bacilli</taxon>
        <taxon>Bacillales</taxon>
        <taxon>Sporolactobacillaceae</taxon>
        <taxon>Sinobaca</taxon>
    </lineage>
</organism>
<dbReference type="PANTHER" id="PTHR34821:SF2">
    <property type="entry name" value="INNER MEMBRANE PROTEIN YDCZ"/>
    <property type="match status" value="1"/>
</dbReference>
<evidence type="ECO:0000256" key="1">
    <source>
        <dbReference type="SAM" id="Phobius"/>
    </source>
</evidence>
<dbReference type="Proteomes" id="UP000285120">
    <property type="component" value="Unassembled WGS sequence"/>
</dbReference>
<keyword evidence="1" id="KW-0812">Transmembrane</keyword>
<feature type="transmembrane region" description="Helical" evidence="1">
    <location>
        <begin position="92"/>
        <end position="113"/>
    </location>
</feature>
<protein>
    <submittedName>
        <fullName evidence="2">Transporter family-2 protein</fullName>
    </submittedName>
</protein>
<reference evidence="2 3" key="1">
    <citation type="submission" date="2018-09" db="EMBL/GenBank/DDBJ databases">
        <title>Genomic Encyclopedia of Archaeal and Bacterial Type Strains, Phase II (KMG-II): from individual species to whole genera.</title>
        <authorList>
            <person name="Goeker M."/>
        </authorList>
    </citation>
    <scope>NUCLEOTIDE SEQUENCE [LARGE SCALE GENOMIC DNA]</scope>
    <source>
        <strain evidence="2 3">DSM 17008</strain>
    </source>
</reference>
<gene>
    <name evidence="2" type="ORF">ATL39_1843</name>
</gene>
<sequence>MLTAAIFIPLMAGIGLSLQSAVNGTLGSKIGTIESAFLTFFTGAVILTIVIPFFGGGTILDVFQVPVWQLICAVFGFLYLSLMVFSVPRIGVTVAVVNVIVGQLAASMAVDHFGWFHTPVEPFDLQRFFGVLLLLGALYFLFKKDKKQTAAEAV</sequence>
<comment type="caution">
    <text evidence="2">The sequence shown here is derived from an EMBL/GenBank/DDBJ whole genome shotgun (WGS) entry which is preliminary data.</text>
</comment>
<feature type="transmembrane region" description="Helical" evidence="1">
    <location>
        <begin position="67"/>
        <end position="85"/>
    </location>
</feature>